<comment type="caution">
    <text evidence="17">The sequence shown here is derived from an EMBL/GenBank/DDBJ whole genome shotgun (WGS) entry which is preliminary data.</text>
</comment>
<keyword evidence="4" id="KW-0808">Transferase</keyword>
<dbReference type="PROSITE" id="PS50011">
    <property type="entry name" value="PROTEIN_KINASE_DOM"/>
    <property type="match status" value="1"/>
</dbReference>
<name>A0ABU6SUU4_9FABA</name>
<gene>
    <name evidence="17" type="ORF">PIB30_091111</name>
</gene>
<evidence type="ECO:0000256" key="13">
    <source>
        <dbReference type="ARBA" id="ARBA00023180"/>
    </source>
</evidence>
<proteinExistence type="predicted"/>
<evidence type="ECO:0000256" key="6">
    <source>
        <dbReference type="ARBA" id="ARBA00022729"/>
    </source>
</evidence>
<evidence type="ECO:0000256" key="2">
    <source>
        <dbReference type="ARBA" id="ARBA00022527"/>
    </source>
</evidence>
<dbReference type="Pfam" id="PF00069">
    <property type="entry name" value="Pkinase"/>
    <property type="match status" value="1"/>
</dbReference>
<keyword evidence="2" id="KW-0723">Serine/threonine-protein kinase</keyword>
<dbReference type="InterPro" id="IPR045874">
    <property type="entry name" value="LRK10/LRL21-25-like"/>
</dbReference>
<evidence type="ECO:0000259" key="16">
    <source>
        <dbReference type="PROSITE" id="PS50011"/>
    </source>
</evidence>
<keyword evidence="10 14" id="KW-0067">ATP-binding</keyword>
<evidence type="ECO:0000256" key="3">
    <source>
        <dbReference type="ARBA" id="ARBA00022614"/>
    </source>
</evidence>
<dbReference type="InterPro" id="IPR008271">
    <property type="entry name" value="Ser/Thr_kinase_AS"/>
</dbReference>
<dbReference type="InterPro" id="IPR001611">
    <property type="entry name" value="Leu-rich_rpt"/>
</dbReference>
<feature type="domain" description="Protein kinase" evidence="16">
    <location>
        <begin position="271"/>
        <end position="560"/>
    </location>
</feature>
<dbReference type="InterPro" id="IPR032675">
    <property type="entry name" value="LRR_dom_sf"/>
</dbReference>
<dbReference type="SUPFAM" id="SSF56112">
    <property type="entry name" value="Protein kinase-like (PK-like)"/>
    <property type="match status" value="1"/>
</dbReference>
<keyword evidence="8 14" id="KW-0547">Nucleotide-binding</keyword>
<evidence type="ECO:0000256" key="14">
    <source>
        <dbReference type="PROSITE-ProRule" id="PRU10141"/>
    </source>
</evidence>
<dbReference type="Pfam" id="PF00560">
    <property type="entry name" value="LRR_1"/>
    <property type="match status" value="1"/>
</dbReference>
<dbReference type="Gene3D" id="3.30.200.20">
    <property type="entry name" value="Phosphorylase Kinase, domain 1"/>
    <property type="match status" value="1"/>
</dbReference>
<keyword evidence="5 15" id="KW-0812">Transmembrane</keyword>
<evidence type="ECO:0000256" key="9">
    <source>
        <dbReference type="ARBA" id="ARBA00022777"/>
    </source>
</evidence>
<keyword evidence="3" id="KW-0433">Leucine-rich repeat</keyword>
<dbReference type="Gene3D" id="1.10.510.10">
    <property type="entry name" value="Transferase(Phosphotransferase) domain 1"/>
    <property type="match status" value="1"/>
</dbReference>
<accession>A0ABU6SUU4</accession>
<keyword evidence="6" id="KW-0732">Signal</keyword>
<dbReference type="Gene3D" id="3.80.10.10">
    <property type="entry name" value="Ribonuclease Inhibitor"/>
    <property type="match status" value="2"/>
</dbReference>
<keyword evidence="11 15" id="KW-1133">Transmembrane helix</keyword>
<feature type="binding site" evidence="14">
    <location>
        <position position="299"/>
    </location>
    <ligand>
        <name>ATP</name>
        <dbReference type="ChEBI" id="CHEBI:30616"/>
    </ligand>
</feature>
<evidence type="ECO:0000256" key="8">
    <source>
        <dbReference type="ARBA" id="ARBA00022741"/>
    </source>
</evidence>
<evidence type="ECO:0000256" key="7">
    <source>
        <dbReference type="ARBA" id="ARBA00022737"/>
    </source>
</evidence>
<keyword evidence="12 15" id="KW-0472">Membrane</keyword>
<keyword evidence="9" id="KW-0418">Kinase</keyword>
<dbReference type="SMART" id="SM00220">
    <property type="entry name" value="S_TKc"/>
    <property type="match status" value="1"/>
</dbReference>
<dbReference type="InterPro" id="IPR017441">
    <property type="entry name" value="Protein_kinase_ATP_BS"/>
</dbReference>
<sequence length="623" mass="70240">MNQLAIVYLERNSFQGPIPDLSNCTNLQYLFLGGNKLTGQVPPSLMNLSILWEVSLENNWLQGPMPLFNRTITKNASVEGNGFCLDHPGPCDHTVTTLLQVAEEFGYPLLLARTWRGNNPCKGWNFITCDIQGKIRTLNLTNLNLNGTISSAFANLTDLRELYLSGNGIIPIFSPNMDLNTANNAFLLGHPPSRTTPLWIKLGASALGVVGAILIFGLIVFNRKRCFRLAQKIMLWRKRKHVDDHVENLIKSYGALSLKRYTYKEVKKMTNSFKEKLGEGGYGIVYKASLADGQQVAVKILKESKGSVEEFVDEVFIISRTSHVNIVSLLGFCYQKNKRALVYEFMPNDSLDKFSHRKESSNTLCKLDCNILYRISIGIARGLEYLHRGCNTRILHLDIKPQNILLDEYFRPKIADFGLAKICKKDQSIVSIFGTRGTPGYIAPEVFSRTYGEVSHKSDVYSYGMLILEIIGGRQNYKSEASQSSESYFPDWIYKDLEQGNIPTWCLQHKEEENDIIMKMTLVSLWCIQPNPADRPFISKVIDMLEGPLESVPYPPKPVLFSPEKLISQYSDISYSKECDTNSIKTGEIVSKGKCSFDFVTLFFSCHTLLKTKDVFGVPNTKG</sequence>
<evidence type="ECO:0000313" key="18">
    <source>
        <dbReference type="Proteomes" id="UP001341840"/>
    </source>
</evidence>
<dbReference type="PANTHER" id="PTHR27009">
    <property type="entry name" value="RUST RESISTANCE KINASE LR10-RELATED"/>
    <property type="match status" value="1"/>
</dbReference>
<dbReference type="EMBL" id="JASCZI010062214">
    <property type="protein sequence ID" value="MED6140221.1"/>
    <property type="molecule type" value="Genomic_DNA"/>
</dbReference>
<dbReference type="InterPro" id="IPR011009">
    <property type="entry name" value="Kinase-like_dom_sf"/>
</dbReference>
<evidence type="ECO:0000256" key="15">
    <source>
        <dbReference type="SAM" id="Phobius"/>
    </source>
</evidence>
<keyword evidence="18" id="KW-1185">Reference proteome</keyword>
<dbReference type="InterPro" id="IPR000719">
    <property type="entry name" value="Prot_kinase_dom"/>
</dbReference>
<comment type="subcellular location">
    <subcellularLocation>
        <location evidence="1">Membrane</location>
        <topology evidence="1">Single-pass type I membrane protein</topology>
    </subcellularLocation>
</comment>
<dbReference type="PROSITE" id="PS00108">
    <property type="entry name" value="PROTEIN_KINASE_ST"/>
    <property type="match status" value="1"/>
</dbReference>
<protein>
    <recommendedName>
        <fullName evidence="16">Protein kinase domain-containing protein</fullName>
    </recommendedName>
</protein>
<evidence type="ECO:0000256" key="12">
    <source>
        <dbReference type="ARBA" id="ARBA00023136"/>
    </source>
</evidence>
<dbReference type="SUPFAM" id="SSF52058">
    <property type="entry name" value="L domain-like"/>
    <property type="match status" value="1"/>
</dbReference>
<evidence type="ECO:0000256" key="5">
    <source>
        <dbReference type="ARBA" id="ARBA00022692"/>
    </source>
</evidence>
<evidence type="ECO:0000256" key="1">
    <source>
        <dbReference type="ARBA" id="ARBA00004479"/>
    </source>
</evidence>
<evidence type="ECO:0000256" key="11">
    <source>
        <dbReference type="ARBA" id="ARBA00022989"/>
    </source>
</evidence>
<keyword evidence="7" id="KW-0677">Repeat</keyword>
<evidence type="ECO:0000256" key="4">
    <source>
        <dbReference type="ARBA" id="ARBA00022679"/>
    </source>
</evidence>
<reference evidence="17 18" key="1">
    <citation type="journal article" date="2023" name="Plants (Basel)">
        <title>Bridging the Gap: Combining Genomics and Transcriptomics Approaches to Understand Stylosanthes scabra, an Orphan Legume from the Brazilian Caatinga.</title>
        <authorList>
            <person name="Ferreira-Neto J.R.C."/>
            <person name="da Silva M.D."/>
            <person name="Binneck E."/>
            <person name="de Melo N.F."/>
            <person name="da Silva R.H."/>
            <person name="de Melo A.L.T.M."/>
            <person name="Pandolfi V."/>
            <person name="Bustamante F.O."/>
            <person name="Brasileiro-Vidal A.C."/>
            <person name="Benko-Iseppon A.M."/>
        </authorList>
    </citation>
    <scope>NUCLEOTIDE SEQUENCE [LARGE SCALE GENOMIC DNA]</scope>
    <source>
        <tissue evidence="17">Leaves</tissue>
    </source>
</reference>
<evidence type="ECO:0000256" key="10">
    <source>
        <dbReference type="ARBA" id="ARBA00022840"/>
    </source>
</evidence>
<dbReference type="Proteomes" id="UP001341840">
    <property type="component" value="Unassembled WGS sequence"/>
</dbReference>
<dbReference type="PROSITE" id="PS00107">
    <property type="entry name" value="PROTEIN_KINASE_ATP"/>
    <property type="match status" value="1"/>
</dbReference>
<feature type="transmembrane region" description="Helical" evidence="15">
    <location>
        <begin position="198"/>
        <end position="221"/>
    </location>
</feature>
<organism evidence="17 18">
    <name type="scientific">Stylosanthes scabra</name>
    <dbReference type="NCBI Taxonomy" id="79078"/>
    <lineage>
        <taxon>Eukaryota</taxon>
        <taxon>Viridiplantae</taxon>
        <taxon>Streptophyta</taxon>
        <taxon>Embryophyta</taxon>
        <taxon>Tracheophyta</taxon>
        <taxon>Spermatophyta</taxon>
        <taxon>Magnoliopsida</taxon>
        <taxon>eudicotyledons</taxon>
        <taxon>Gunneridae</taxon>
        <taxon>Pentapetalae</taxon>
        <taxon>rosids</taxon>
        <taxon>fabids</taxon>
        <taxon>Fabales</taxon>
        <taxon>Fabaceae</taxon>
        <taxon>Papilionoideae</taxon>
        <taxon>50 kb inversion clade</taxon>
        <taxon>dalbergioids sensu lato</taxon>
        <taxon>Dalbergieae</taxon>
        <taxon>Pterocarpus clade</taxon>
        <taxon>Stylosanthes</taxon>
    </lineage>
</organism>
<evidence type="ECO:0000313" key="17">
    <source>
        <dbReference type="EMBL" id="MED6140221.1"/>
    </source>
</evidence>
<keyword evidence="13" id="KW-0325">Glycoprotein</keyword>